<evidence type="ECO:0000259" key="4">
    <source>
        <dbReference type="Pfam" id="PF08669"/>
    </source>
</evidence>
<dbReference type="AlphaFoldDB" id="A0A381P3C7"/>
<dbReference type="InterPro" id="IPR006076">
    <property type="entry name" value="FAD-dep_OxRdtase"/>
</dbReference>
<dbReference type="Pfam" id="PF08669">
    <property type="entry name" value="GCV_T_C"/>
    <property type="match status" value="1"/>
</dbReference>
<evidence type="ECO:0000259" key="3">
    <source>
        <dbReference type="Pfam" id="PF01571"/>
    </source>
</evidence>
<sequence>MKNEVQVAIVGGGAMGVGLLYHLAHEGWTDAVLLEKGELTSGSTWHAAGLVPHFIGSLNMAKVHAEAPLLYARLEEETGLTAGWHPTGAIRLALNDAEVDWFRYVQGVLELVGIESHLLSPSEIVERQPLLNVEDVKLGFWTPHDGWSDPSSSTNAMARGARQLGAEIERHTLVTGMQQLHDGRWEVVTDKGRVVAEHVVNAAGCYAPQLGEMVGYDVPIVSVIHQYLVTEAIPEVAELDFELPVIRDPRASCYYRREIDGLIVGPYERAGAKTYGVDGIDWDLHFYLTPPDHDVLMPWLELAAQRIPVFAEAGIRATISGPITHTPDSGYLMGPAPGLKNYWMCAGASIGVTQGPGAGKYLAQWMVHGQTEINVAEMDPRRFGPHTYPKGPFAEAKAIDEFHEMYQVRPPGEQRFAGRPIKTTPVYERFGELGAQWMEIFGWERPQFFGPAERHTFRRSNALDVVGDEVRGTRQRAGIADLTAFTKIEVTGQDAASLLDRLSANKLPSKNGGIRLTHMLTSQGGIECEMTITRLAPDRFYLNSSIMGELHDLDWLTQHVLEDENVTVRDVTDELAILAVSGPRSRDIIQPLTDADLSNEQFAWLNAQEISVAGVQCVALRVSYVGELGWELHHPIDSMLSLYDALVASGEPHGLVHYGSYAMNEMRIEKGYKAWGSELTTEITPIEARIERFVDLSKDFIGRDAVVARSKEPLPMVLVYCEVDTKDTECRGNEPVYLNDELVGITTSGTWSHTSDKSLAFAYVNPELEEAGSRFDIRVMGERCSAKVLEAPAVDPHNVKLKV</sequence>
<dbReference type="InterPro" id="IPR006222">
    <property type="entry name" value="GCVT_N"/>
</dbReference>
<proteinExistence type="inferred from homology"/>
<dbReference type="Pfam" id="PF01571">
    <property type="entry name" value="GCV_T"/>
    <property type="match status" value="1"/>
</dbReference>
<protein>
    <recommendedName>
        <fullName evidence="7">Aminomethyltransferase</fullName>
    </recommendedName>
</protein>
<organism evidence="6">
    <name type="scientific">marine metagenome</name>
    <dbReference type="NCBI Taxonomy" id="408172"/>
    <lineage>
        <taxon>unclassified sequences</taxon>
        <taxon>metagenomes</taxon>
        <taxon>ecological metagenomes</taxon>
    </lineage>
</organism>
<dbReference type="InterPro" id="IPR029043">
    <property type="entry name" value="GcvT/YgfZ_C"/>
</dbReference>
<dbReference type="SUPFAM" id="SSF103025">
    <property type="entry name" value="Folate-binding domain"/>
    <property type="match status" value="1"/>
</dbReference>
<dbReference type="Gene3D" id="3.30.9.10">
    <property type="entry name" value="D-Amino Acid Oxidase, subunit A, domain 2"/>
    <property type="match status" value="1"/>
</dbReference>
<dbReference type="SUPFAM" id="SSF51905">
    <property type="entry name" value="FAD/NAD(P)-binding domain"/>
    <property type="match status" value="1"/>
</dbReference>
<dbReference type="GO" id="GO:0005739">
    <property type="term" value="C:mitochondrion"/>
    <property type="evidence" value="ECO:0007669"/>
    <property type="project" value="TreeGrafter"/>
</dbReference>
<feature type="domain" description="FAD dependent oxidoreductase central" evidence="5">
    <location>
        <begin position="368"/>
        <end position="423"/>
    </location>
</feature>
<accession>A0A381P3C7</accession>
<feature type="domain" description="FAD dependent oxidoreductase" evidence="2">
    <location>
        <begin position="7"/>
        <end position="365"/>
    </location>
</feature>
<dbReference type="EMBL" id="UINC01000777">
    <property type="protein sequence ID" value="SUZ61054.1"/>
    <property type="molecule type" value="Genomic_DNA"/>
</dbReference>
<dbReference type="Gene3D" id="3.30.1360.120">
    <property type="entry name" value="Probable tRNA modification gtpase trme, domain 1"/>
    <property type="match status" value="1"/>
</dbReference>
<dbReference type="InterPro" id="IPR036188">
    <property type="entry name" value="FAD/NAD-bd_sf"/>
</dbReference>
<dbReference type="SUPFAM" id="SSF101790">
    <property type="entry name" value="Aminomethyltransferase beta-barrel domain"/>
    <property type="match status" value="1"/>
</dbReference>
<dbReference type="PANTHER" id="PTHR43757">
    <property type="entry name" value="AMINOMETHYLTRANSFERASE"/>
    <property type="match status" value="1"/>
</dbReference>
<gene>
    <name evidence="6" type="ORF">METZ01_LOCUS13908</name>
</gene>
<feature type="domain" description="Aminomethyltransferase C-terminal" evidence="4">
    <location>
        <begin position="718"/>
        <end position="795"/>
    </location>
</feature>
<dbReference type="PANTHER" id="PTHR43757:SF2">
    <property type="entry name" value="AMINOMETHYLTRANSFERASE, MITOCHONDRIAL"/>
    <property type="match status" value="1"/>
</dbReference>
<dbReference type="Pfam" id="PF16350">
    <property type="entry name" value="FAO_M"/>
    <property type="match status" value="1"/>
</dbReference>
<dbReference type="Gene3D" id="3.50.50.60">
    <property type="entry name" value="FAD/NAD(P)-binding domain"/>
    <property type="match status" value="1"/>
</dbReference>
<evidence type="ECO:0000259" key="5">
    <source>
        <dbReference type="Pfam" id="PF16350"/>
    </source>
</evidence>
<evidence type="ECO:0000256" key="1">
    <source>
        <dbReference type="ARBA" id="ARBA00008609"/>
    </source>
</evidence>
<evidence type="ECO:0000313" key="6">
    <source>
        <dbReference type="EMBL" id="SUZ61054.1"/>
    </source>
</evidence>
<dbReference type="InterPro" id="IPR028896">
    <property type="entry name" value="GcvT/YgfZ/DmdA"/>
</dbReference>
<dbReference type="InterPro" id="IPR032503">
    <property type="entry name" value="FAO_M"/>
</dbReference>
<reference evidence="6" key="1">
    <citation type="submission" date="2018-05" db="EMBL/GenBank/DDBJ databases">
        <authorList>
            <person name="Lanie J.A."/>
            <person name="Ng W.-L."/>
            <person name="Kazmierczak K.M."/>
            <person name="Andrzejewski T.M."/>
            <person name="Davidsen T.M."/>
            <person name="Wayne K.J."/>
            <person name="Tettelin H."/>
            <person name="Glass J.I."/>
            <person name="Rusch D."/>
            <person name="Podicherti R."/>
            <person name="Tsui H.-C.T."/>
            <person name="Winkler M.E."/>
        </authorList>
    </citation>
    <scope>NUCLEOTIDE SEQUENCE</scope>
</reference>
<dbReference type="InterPro" id="IPR013977">
    <property type="entry name" value="GcvT_C"/>
</dbReference>
<dbReference type="Gene3D" id="3.30.70.1400">
    <property type="entry name" value="Aminomethyltransferase beta-barrel domains"/>
    <property type="match status" value="1"/>
</dbReference>
<feature type="domain" description="GCVT N-terminal" evidence="3">
    <location>
        <begin position="427"/>
        <end position="698"/>
    </location>
</feature>
<dbReference type="InterPro" id="IPR027266">
    <property type="entry name" value="TrmE/GcvT-like"/>
</dbReference>
<name>A0A381P3C7_9ZZZZ</name>
<evidence type="ECO:0008006" key="7">
    <source>
        <dbReference type="Google" id="ProtNLM"/>
    </source>
</evidence>
<comment type="similarity">
    <text evidence="1">Belongs to the GcvT family.</text>
</comment>
<dbReference type="Gene3D" id="2.40.30.110">
    <property type="entry name" value="Aminomethyltransferase beta-barrel domains"/>
    <property type="match status" value="1"/>
</dbReference>
<dbReference type="Pfam" id="PF01266">
    <property type="entry name" value="DAO"/>
    <property type="match status" value="1"/>
</dbReference>
<evidence type="ECO:0000259" key="2">
    <source>
        <dbReference type="Pfam" id="PF01266"/>
    </source>
</evidence>
<dbReference type="SUPFAM" id="SSF54373">
    <property type="entry name" value="FAD-linked reductases, C-terminal domain"/>
    <property type="match status" value="1"/>
</dbReference>